<dbReference type="EMBL" id="JAEVHM010000066">
    <property type="protein sequence ID" value="MBM0233144.1"/>
    <property type="molecule type" value="Genomic_DNA"/>
</dbReference>
<keyword evidence="1" id="KW-0732">Signal</keyword>
<organism evidence="2 3">
    <name type="scientific">Micromonospora parastrephiae</name>
    <dbReference type="NCBI Taxonomy" id="2806101"/>
    <lineage>
        <taxon>Bacteria</taxon>
        <taxon>Bacillati</taxon>
        <taxon>Actinomycetota</taxon>
        <taxon>Actinomycetes</taxon>
        <taxon>Micromonosporales</taxon>
        <taxon>Micromonosporaceae</taxon>
        <taxon>Micromonospora</taxon>
    </lineage>
</organism>
<evidence type="ECO:0000313" key="2">
    <source>
        <dbReference type="EMBL" id="MBM0233144.1"/>
    </source>
</evidence>
<accession>A0ABS1XV47</accession>
<gene>
    <name evidence="2" type="ORF">JNW91_15500</name>
</gene>
<reference evidence="2 3" key="1">
    <citation type="submission" date="2021-01" db="EMBL/GenBank/DDBJ databases">
        <title>Draft genome sequence of Micromonospora sp. strain STR1_7.</title>
        <authorList>
            <person name="Karlyshev A."/>
            <person name="Jawad R."/>
        </authorList>
    </citation>
    <scope>NUCLEOTIDE SEQUENCE [LARGE SCALE GENOMIC DNA]</scope>
    <source>
        <strain evidence="2 3">STR1-7</strain>
    </source>
</reference>
<name>A0ABS1XV47_9ACTN</name>
<feature type="signal peptide" evidence="1">
    <location>
        <begin position="1"/>
        <end position="26"/>
    </location>
</feature>
<dbReference type="Proteomes" id="UP000601027">
    <property type="component" value="Unassembled WGS sequence"/>
</dbReference>
<sequence>MRRLTTTIALLGLSLFALLTPTAASAAGPVEVTSATLVARGVAVDVTLTVTCPVSANGGAEVSLRQRSGNIVAHGSGWAPLNCTGEPQAVTTRVLADAGGAVFHKGVALANGLIELCSEDACDGGPFNNTVRITR</sequence>
<dbReference type="RefSeq" id="WP_203175903.1">
    <property type="nucleotide sequence ID" value="NZ_JAEVHM010000066.1"/>
</dbReference>
<keyword evidence="3" id="KW-1185">Reference proteome</keyword>
<comment type="caution">
    <text evidence="2">The sequence shown here is derived from an EMBL/GenBank/DDBJ whole genome shotgun (WGS) entry which is preliminary data.</text>
</comment>
<evidence type="ECO:0000256" key="1">
    <source>
        <dbReference type="SAM" id="SignalP"/>
    </source>
</evidence>
<proteinExistence type="predicted"/>
<protein>
    <submittedName>
        <fullName evidence="2">Uncharacterized protein</fullName>
    </submittedName>
</protein>
<evidence type="ECO:0000313" key="3">
    <source>
        <dbReference type="Proteomes" id="UP000601027"/>
    </source>
</evidence>
<feature type="chain" id="PRO_5045755883" evidence="1">
    <location>
        <begin position="27"/>
        <end position="135"/>
    </location>
</feature>